<name>A0ACC2IEE7_9PLEO</name>
<dbReference type="Proteomes" id="UP001153331">
    <property type="component" value="Unassembled WGS sequence"/>
</dbReference>
<keyword evidence="2" id="KW-1185">Reference proteome</keyword>
<comment type="caution">
    <text evidence="1">The sequence shown here is derived from an EMBL/GenBank/DDBJ whole genome shotgun (WGS) entry which is preliminary data.</text>
</comment>
<proteinExistence type="predicted"/>
<sequence>MRSPFGTTHDNANINIPPEPTSFSVPKIMSVEPEYHLKHTNVSHPQLSHSSSQKSIAASEGYYSASEHNSSDSDERRRLYQTPTTRTPTQSHEQLQTQDQAPVTSLRGVGIPRGQIQHPHAAHLQARPISTITEERRSMDTRRRSNLDPESQATTPGQDTTPYIRFAIDQLTRDEEVRGSRVYPEVRQYEEDYPVERIVPDNGLGYMAQEQETQRRMSEHMSPNSHRHSKRHSIPRKPIAAPQNVQFSSPAPAYESPAHTRQQLQYYQHQTPAQMQAEPLLHDDPRAQYPQASAFSVDKDVFVAHDLEHLPLRFVPAILRPVWLGLFIFLCTLMLGGLIASAVLSLQNDANGLWNYNRFGDGRYFVFEYLPTLLGMVIFVWLIQVQVALQRVVPFLAMASDSFHRRSEAVFLELHPMQFLLPRIEHFRAGHPAIGTCYVIFWLFAWTIPLLAASFNVRYDVTNSVWRWVAVQGVIWTVAALYILLITGLIVVLVTLRKNTGLRWDPRSLADVIALLERSNVMAEYEGSETFAKGDWDRLRNRADRIGYWSTSNRANDIFYGIGEENGETRRFSIEDGRIREKFSDRTHPENAHNDRSGDFHIRTDIRSPAVRLRFLPWYLKDGAVIAYIVVGVVLLVAFYAVSYTNSAVRLGFLPAVTARTNAAGFSTSNFVYSFVPAIIGHFLFLAILSVDYSRRTLQPYMALSAKGGATAETSLLLDYPCRLPVSVTLSALINRHFATALLSFVSLASTSIPILAGGCFWTQYYTEDDVVRVSADLSGYYALCFFLGLYIVGLFALLPGRKRAALPHRSNNLAEIISWVYQSPILGDRAFNRPQTKPELVARLMGNAYADRTFSQSVRSLVRGDSPTDPALGEKEKRRVGVPQRDSVTNPGATRYGFGIFVGRDGLEHLGIDRVHRRERPTGLVIWEEQQGHPKIKKSKKKRRKHDRKHASETEHMVLNGTGTNGFVFDGSQLPAGTPYGTYNWCNMPHVRSQEYPRVSEDYQLQYVEVIHRHHKRTPYASNTFPKESYGWSCDDQGLFYYGKPINPTGNDSSSTYWSVYTSETNPFAQTGFNGSCQFPQITGQGLDDSWQHGKDLYGVYHDLLGFLPNDLNDKVTYRVTNNQITSQVAGMLIDGMYAPKSDVSLRIQPTGVDSLEPQYSCPAASSLYSSYGVGSKAPEWTAHLTAAKPLFTSLDSISGIASDSTDWHKSFDHYYDNLSARQCHAKPLPCNINDPTSCVTQAQANTVYRLGQYEYSFIHRDAPQSLQAAVGAYGVWLAELAQSMRDVAAGTNDAIYRHNVAHDGSVSRLLSILQVDQMVWVGMGAEVVFEVYASKKDGGKHFLRVLWGGRVLKSSSPALGVMDMVDLDVFLAYVDGLVGMKAQKVVQFCSS</sequence>
<reference evidence="1" key="1">
    <citation type="submission" date="2022-11" db="EMBL/GenBank/DDBJ databases">
        <title>Genome Sequence of Boeremia exigua.</title>
        <authorList>
            <person name="Buettner E."/>
        </authorList>
    </citation>
    <scope>NUCLEOTIDE SEQUENCE</scope>
    <source>
        <strain evidence="1">CU02</strain>
    </source>
</reference>
<evidence type="ECO:0000313" key="1">
    <source>
        <dbReference type="EMBL" id="KAJ8113580.1"/>
    </source>
</evidence>
<dbReference type="EMBL" id="JAPHNI010000244">
    <property type="protein sequence ID" value="KAJ8113580.1"/>
    <property type="molecule type" value="Genomic_DNA"/>
</dbReference>
<evidence type="ECO:0000313" key="2">
    <source>
        <dbReference type="Proteomes" id="UP001153331"/>
    </source>
</evidence>
<protein>
    <submittedName>
        <fullName evidence="1">Uncharacterized protein</fullName>
    </submittedName>
</protein>
<accession>A0ACC2IEE7</accession>
<organism evidence="1 2">
    <name type="scientific">Boeremia exigua</name>
    <dbReference type="NCBI Taxonomy" id="749465"/>
    <lineage>
        <taxon>Eukaryota</taxon>
        <taxon>Fungi</taxon>
        <taxon>Dikarya</taxon>
        <taxon>Ascomycota</taxon>
        <taxon>Pezizomycotina</taxon>
        <taxon>Dothideomycetes</taxon>
        <taxon>Pleosporomycetidae</taxon>
        <taxon>Pleosporales</taxon>
        <taxon>Pleosporineae</taxon>
        <taxon>Didymellaceae</taxon>
        <taxon>Boeremia</taxon>
    </lineage>
</organism>
<gene>
    <name evidence="1" type="ORF">OPT61_g4330</name>
</gene>